<feature type="transmembrane region" description="Helical" evidence="10">
    <location>
        <begin position="431"/>
        <end position="453"/>
    </location>
</feature>
<dbReference type="EMBL" id="MU157835">
    <property type="protein sequence ID" value="KAF9531386.1"/>
    <property type="molecule type" value="Genomic_DNA"/>
</dbReference>
<gene>
    <name evidence="11" type="ORF">CPB83DRAFT_904510</name>
</gene>
<dbReference type="AlphaFoldDB" id="A0A9P6EKE1"/>
<sequence>MSRLDSKDELQSLDYEAQLEPRGKSFERQANYETSSTYTGRDSAVFDAFDPNYDSTSVLEDDSPYPEVRSAVANFDDPDMPASTIRAWVLGIAFSVIIPGMNQFFYLRYPTLTVAGLVAQLLAFPVGRLWHRICPAWTILGLELNPGPFSIKEHVLVTIMASVGAPNAYSNDIIAVSWVFYRVNFGMGYAWLLVISTQMIGFSVGGIARRFLVAPPSMIWPNTLVSCALFNTLHSQLYAGIGPRDGITRERFFLYAFCGATLWYFVPGYLFQALSYFTWVCWIWPDNVKVNQLFGYRSGLGMSILTFDWNQVTSYSGSPLSTPWWAEANIFIGFVFFFWFITPILYYTNVWDSQYLPISDVKAYNNTGGQYEVDKIVHLSNATLNVGAYESYSPLFLPVTFALSYGMSFMAITGPSLYFQIPPFINLTNDGVHQLMLSYYPIATVTHALIYFWKPIKLQFRRSLQEQPDIHARLMSQYPQVPEWYYLCIFGITFTFACVAIGHWPTGMPIWTLVIALVLALIYVIPVGMIQALTNKQVPLNVISELIIGFMIPGRPIPMMLFKTFGYTTVTQAIQFTGDFKLGHYMKIPPRPMFWAQVIASIIAATVQLGVQEWMFSTIPHMCLRDQKDSFTCNATQVFGTASVLWGAIGPGRQFTQGQLYYGLCLSFFFIIGAATPVILWLITRRWPNTILNYLHFPLIFSGLGWIPPATAVNFVPWAIIGFIFQYIIRRKHFAWWAKYNYVLSAALDGGTAIGVILVYTCLQFPRNGEIGRGTIQEWWGNTVHKNTADWNFTALKHVSDGETFGPHPGEW</sequence>
<evidence type="ECO:0000256" key="5">
    <source>
        <dbReference type="ARBA" id="ARBA00022856"/>
    </source>
</evidence>
<comment type="similarity">
    <text evidence="2">Belongs to the oligopeptide OPT transporter family.</text>
</comment>
<comment type="caution">
    <text evidence="11">The sequence shown here is derived from an EMBL/GenBank/DDBJ whole genome shotgun (WGS) entry which is preliminary data.</text>
</comment>
<feature type="transmembrane region" description="Helical" evidence="10">
    <location>
        <begin position="218"/>
        <end position="240"/>
    </location>
</feature>
<evidence type="ECO:0000256" key="1">
    <source>
        <dbReference type="ARBA" id="ARBA00004141"/>
    </source>
</evidence>
<evidence type="ECO:0000256" key="6">
    <source>
        <dbReference type="ARBA" id="ARBA00022927"/>
    </source>
</evidence>
<dbReference type="InterPro" id="IPR004648">
    <property type="entry name" value="Oligpept_transpt"/>
</dbReference>
<reference evidence="11" key="1">
    <citation type="submission" date="2020-11" db="EMBL/GenBank/DDBJ databases">
        <authorList>
            <consortium name="DOE Joint Genome Institute"/>
            <person name="Ahrendt S."/>
            <person name="Riley R."/>
            <person name="Andreopoulos W."/>
            <person name="Labutti K."/>
            <person name="Pangilinan J."/>
            <person name="Ruiz-Duenas F.J."/>
            <person name="Barrasa J.M."/>
            <person name="Sanchez-Garcia M."/>
            <person name="Camarero S."/>
            <person name="Miyauchi S."/>
            <person name="Serrano A."/>
            <person name="Linde D."/>
            <person name="Babiker R."/>
            <person name="Drula E."/>
            <person name="Ayuso-Fernandez I."/>
            <person name="Pacheco R."/>
            <person name="Padilla G."/>
            <person name="Ferreira P."/>
            <person name="Barriuso J."/>
            <person name="Kellner H."/>
            <person name="Castanera R."/>
            <person name="Alfaro M."/>
            <person name="Ramirez L."/>
            <person name="Pisabarro A.G."/>
            <person name="Kuo A."/>
            <person name="Tritt A."/>
            <person name="Lipzen A."/>
            <person name="He G."/>
            <person name="Yan M."/>
            <person name="Ng V."/>
            <person name="Cullen D."/>
            <person name="Martin F."/>
            <person name="Rosso M.-N."/>
            <person name="Henrissat B."/>
            <person name="Hibbett D."/>
            <person name="Martinez A.T."/>
            <person name="Grigoriev I.V."/>
        </authorList>
    </citation>
    <scope>NUCLEOTIDE SEQUENCE</scope>
    <source>
        <strain evidence="11">CBS 506.95</strain>
    </source>
</reference>
<evidence type="ECO:0000256" key="3">
    <source>
        <dbReference type="ARBA" id="ARBA00022448"/>
    </source>
</evidence>
<evidence type="ECO:0000256" key="2">
    <source>
        <dbReference type="ARBA" id="ARBA00008807"/>
    </source>
</evidence>
<accession>A0A9P6EKE1</accession>
<feature type="transmembrane region" description="Helical" evidence="10">
    <location>
        <begin position="395"/>
        <end position="419"/>
    </location>
</feature>
<feature type="transmembrane region" description="Helical" evidence="10">
    <location>
        <begin position="484"/>
        <end position="504"/>
    </location>
</feature>
<feature type="transmembrane region" description="Helical" evidence="10">
    <location>
        <begin position="542"/>
        <end position="562"/>
    </location>
</feature>
<evidence type="ECO:0000256" key="10">
    <source>
        <dbReference type="SAM" id="Phobius"/>
    </source>
</evidence>
<dbReference type="NCBIfam" id="TIGR00728">
    <property type="entry name" value="OPT_sfam"/>
    <property type="match status" value="1"/>
</dbReference>
<protein>
    <submittedName>
        <fullName evidence="11">Small oligopeptide transporter</fullName>
    </submittedName>
</protein>
<dbReference type="Pfam" id="PF03169">
    <property type="entry name" value="OPT"/>
    <property type="match status" value="1"/>
</dbReference>
<dbReference type="GO" id="GO:0015031">
    <property type="term" value="P:protein transport"/>
    <property type="evidence" value="ECO:0007669"/>
    <property type="project" value="UniProtKB-KW"/>
</dbReference>
<keyword evidence="5" id="KW-0571">Peptide transport</keyword>
<feature type="transmembrane region" description="Helical" evidence="10">
    <location>
        <begin position="324"/>
        <end position="347"/>
    </location>
</feature>
<keyword evidence="3" id="KW-0813">Transport</keyword>
<feature type="transmembrane region" description="Helical" evidence="10">
    <location>
        <begin position="661"/>
        <end position="683"/>
    </location>
</feature>
<dbReference type="InterPro" id="IPR004813">
    <property type="entry name" value="OPT"/>
</dbReference>
<keyword evidence="12" id="KW-1185">Reference proteome</keyword>
<feature type="transmembrane region" description="Helical" evidence="10">
    <location>
        <begin position="594"/>
        <end position="611"/>
    </location>
</feature>
<proteinExistence type="inferred from homology"/>
<keyword evidence="8 10" id="KW-0472">Membrane</keyword>
<name>A0A9P6EKE1_9AGAR</name>
<feature type="compositionally biased region" description="Basic and acidic residues" evidence="9">
    <location>
        <begin position="1"/>
        <end position="10"/>
    </location>
</feature>
<keyword evidence="6" id="KW-0653">Protein transport</keyword>
<evidence type="ECO:0000256" key="9">
    <source>
        <dbReference type="SAM" id="MobiDB-lite"/>
    </source>
</evidence>
<feature type="transmembrane region" description="Helical" evidence="10">
    <location>
        <begin position="741"/>
        <end position="760"/>
    </location>
</feature>
<comment type="subcellular location">
    <subcellularLocation>
        <location evidence="1">Membrane</location>
        <topology evidence="1">Multi-pass membrane protein</topology>
    </subcellularLocation>
</comment>
<dbReference type="Proteomes" id="UP000807306">
    <property type="component" value="Unassembled WGS sequence"/>
</dbReference>
<keyword evidence="7 10" id="KW-1133">Transmembrane helix</keyword>
<dbReference type="GO" id="GO:0016020">
    <property type="term" value="C:membrane"/>
    <property type="evidence" value="ECO:0007669"/>
    <property type="project" value="UniProtKB-SubCell"/>
</dbReference>
<evidence type="ECO:0000313" key="12">
    <source>
        <dbReference type="Proteomes" id="UP000807306"/>
    </source>
</evidence>
<evidence type="ECO:0000256" key="7">
    <source>
        <dbReference type="ARBA" id="ARBA00022989"/>
    </source>
</evidence>
<dbReference type="GO" id="GO:0035673">
    <property type="term" value="F:oligopeptide transmembrane transporter activity"/>
    <property type="evidence" value="ECO:0007669"/>
    <property type="project" value="InterPro"/>
</dbReference>
<feature type="transmembrane region" description="Helical" evidence="10">
    <location>
        <begin position="252"/>
        <end position="270"/>
    </location>
</feature>
<feature type="transmembrane region" description="Helical" evidence="10">
    <location>
        <begin position="510"/>
        <end position="530"/>
    </location>
</feature>
<evidence type="ECO:0000256" key="4">
    <source>
        <dbReference type="ARBA" id="ARBA00022692"/>
    </source>
</evidence>
<organism evidence="11 12">
    <name type="scientific">Crepidotus variabilis</name>
    <dbReference type="NCBI Taxonomy" id="179855"/>
    <lineage>
        <taxon>Eukaryota</taxon>
        <taxon>Fungi</taxon>
        <taxon>Dikarya</taxon>
        <taxon>Basidiomycota</taxon>
        <taxon>Agaricomycotina</taxon>
        <taxon>Agaricomycetes</taxon>
        <taxon>Agaricomycetidae</taxon>
        <taxon>Agaricales</taxon>
        <taxon>Agaricineae</taxon>
        <taxon>Crepidotaceae</taxon>
        <taxon>Crepidotus</taxon>
    </lineage>
</organism>
<dbReference type="OrthoDB" id="9986677at2759"/>
<feature type="region of interest" description="Disordered" evidence="9">
    <location>
        <begin position="1"/>
        <end position="35"/>
    </location>
</feature>
<dbReference type="NCBIfam" id="TIGR00727">
    <property type="entry name" value="ISP4_OPT"/>
    <property type="match status" value="1"/>
</dbReference>
<evidence type="ECO:0000313" key="11">
    <source>
        <dbReference type="EMBL" id="KAF9531386.1"/>
    </source>
</evidence>
<keyword evidence="4 10" id="KW-0812">Transmembrane</keyword>
<feature type="transmembrane region" description="Helical" evidence="10">
    <location>
        <begin position="189"/>
        <end position="212"/>
    </location>
</feature>
<evidence type="ECO:0000256" key="8">
    <source>
        <dbReference type="ARBA" id="ARBA00023136"/>
    </source>
</evidence>
<feature type="transmembrane region" description="Helical" evidence="10">
    <location>
        <begin position="87"/>
        <end position="106"/>
    </location>
</feature>
<dbReference type="PANTHER" id="PTHR22601">
    <property type="entry name" value="ISP4 LIKE PROTEIN"/>
    <property type="match status" value="1"/>
</dbReference>